<comment type="caution">
    <text evidence="5">The sequence shown here is derived from an EMBL/GenBank/DDBJ whole genome shotgun (WGS) entry which is preliminary data.</text>
</comment>
<accession>A0ABS7J035</accession>
<protein>
    <recommendedName>
        <fullName evidence="7">3-oxoacyl-ACP synthase</fullName>
    </recommendedName>
</protein>
<dbReference type="Proteomes" id="UP000783253">
    <property type="component" value="Unassembled WGS sequence"/>
</dbReference>
<dbReference type="PANTHER" id="PTHR34069">
    <property type="entry name" value="3-OXOACYL-[ACYL-CARRIER-PROTEIN] SYNTHASE 3"/>
    <property type="match status" value="1"/>
</dbReference>
<organism evidence="5 6">
    <name type="scientific">Qipengyuania polymorpha</name>
    <dbReference type="NCBI Taxonomy" id="2867234"/>
    <lineage>
        <taxon>Bacteria</taxon>
        <taxon>Pseudomonadati</taxon>
        <taxon>Pseudomonadota</taxon>
        <taxon>Alphaproteobacteria</taxon>
        <taxon>Sphingomonadales</taxon>
        <taxon>Erythrobacteraceae</taxon>
        <taxon>Qipengyuania</taxon>
    </lineage>
</organism>
<keyword evidence="6" id="KW-1185">Reference proteome</keyword>
<evidence type="ECO:0000256" key="2">
    <source>
        <dbReference type="ARBA" id="ARBA00023315"/>
    </source>
</evidence>
<feature type="domain" description="Thiolase N-terminal" evidence="3">
    <location>
        <begin position="58"/>
        <end position="154"/>
    </location>
</feature>
<dbReference type="EMBL" id="JAIGNK010000002">
    <property type="protein sequence ID" value="MBX7458082.1"/>
    <property type="molecule type" value="Genomic_DNA"/>
</dbReference>
<dbReference type="Gene3D" id="3.40.47.10">
    <property type="match status" value="2"/>
</dbReference>
<keyword evidence="1" id="KW-0808">Transferase</keyword>
<dbReference type="CDD" id="cd00827">
    <property type="entry name" value="init_cond_enzymes"/>
    <property type="match status" value="1"/>
</dbReference>
<dbReference type="InterPro" id="IPR020616">
    <property type="entry name" value="Thiolase_N"/>
</dbReference>
<sequence length="382" mass="41600">MVYITASGQFLPGDPVDNAHMADHIGRLSPQAERLGRLVLRQNRIATRHYAMKPDGTTDWTIAKMLGQAVRSTLDDAEIDAKQVGYLATSTTQNDLMVPGLASQVHGELGLPPLELASMQSVCASSMMALKSAYLQVKSGEHRAALVGGGEFASRYFRPGFYEGTDSVLQDGTLPGDAGFLRWTLSDGAAAVLLEDRPASRGLSLRVDWVSLRSFADRFEPCMTAGSVRDREGSLTPWSHHENIRAAAQAGAFQLRQDVDALYRMLPVWLGEFMRLVDEGLIEPDAVDWFAIHYSAHSLREEMIKQATKAGCMIPEERWFSNLATKGNVGAASIFLILDDLLKSAKLEEGQTVLCAVPESGQCVMAYAGMTVVGPHDGRDAK</sequence>
<dbReference type="InterPro" id="IPR016039">
    <property type="entry name" value="Thiolase-like"/>
</dbReference>
<feature type="domain" description="Beta-ketoacyl-[acyl-carrier-protein] synthase III C-terminal" evidence="4">
    <location>
        <begin position="282"/>
        <end position="356"/>
    </location>
</feature>
<evidence type="ECO:0000313" key="6">
    <source>
        <dbReference type="Proteomes" id="UP000783253"/>
    </source>
</evidence>
<evidence type="ECO:0000256" key="1">
    <source>
        <dbReference type="ARBA" id="ARBA00022679"/>
    </source>
</evidence>
<evidence type="ECO:0008006" key="7">
    <source>
        <dbReference type="Google" id="ProtNLM"/>
    </source>
</evidence>
<dbReference type="RefSeq" id="WP_221573476.1">
    <property type="nucleotide sequence ID" value="NZ_JAIGNK010000002.1"/>
</dbReference>
<evidence type="ECO:0000313" key="5">
    <source>
        <dbReference type="EMBL" id="MBX7458082.1"/>
    </source>
</evidence>
<dbReference type="PANTHER" id="PTHR34069:SF2">
    <property type="entry name" value="BETA-KETOACYL-[ACYL-CARRIER-PROTEIN] SYNTHASE III"/>
    <property type="match status" value="1"/>
</dbReference>
<proteinExistence type="predicted"/>
<keyword evidence="2" id="KW-0012">Acyltransferase</keyword>
<evidence type="ECO:0000259" key="4">
    <source>
        <dbReference type="Pfam" id="PF08541"/>
    </source>
</evidence>
<dbReference type="Pfam" id="PF00108">
    <property type="entry name" value="Thiolase_N"/>
    <property type="match status" value="1"/>
</dbReference>
<name>A0ABS7J035_9SPHN</name>
<evidence type="ECO:0000259" key="3">
    <source>
        <dbReference type="Pfam" id="PF00108"/>
    </source>
</evidence>
<dbReference type="SUPFAM" id="SSF53901">
    <property type="entry name" value="Thiolase-like"/>
    <property type="match status" value="2"/>
</dbReference>
<dbReference type="Pfam" id="PF08541">
    <property type="entry name" value="ACP_syn_III_C"/>
    <property type="match status" value="1"/>
</dbReference>
<dbReference type="InterPro" id="IPR013747">
    <property type="entry name" value="ACP_syn_III_C"/>
</dbReference>
<gene>
    <name evidence="5" type="ORF">K3152_07465</name>
</gene>
<reference evidence="5 6" key="1">
    <citation type="submission" date="2021-08" db="EMBL/GenBank/DDBJ databases">
        <title>Comparative Genomics Analysis of the Genus Qipengyuania Reveals Extensive Genetic Diversity and Metabolic Versatility, Including the Description of Fifteen Novel Species.</title>
        <authorList>
            <person name="Liu Y."/>
        </authorList>
    </citation>
    <scope>NUCLEOTIDE SEQUENCE [LARGE SCALE GENOMIC DNA]</scope>
    <source>
        <strain evidence="5 6">1NDH17</strain>
    </source>
</reference>